<dbReference type="RefSeq" id="WP_374427950.1">
    <property type="nucleotide sequence ID" value="NZ_JBHRXJ010000006.1"/>
</dbReference>
<keyword evidence="5 9" id="KW-0653">Protein transport</keyword>
<keyword evidence="3 9" id="KW-1003">Cell membrane</keyword>
<evidence type="ECO:0000256" key="2">
    <source>
        <dbReference type="ARBA" id="ARBA00022448"/>
    </source>
</evidence>
<evidence type="ECO:0000256" key="6">
    <source>
        <dbReference type="ARBA" id="ARBA00022989"/>
    </source>
</evidence>
<evidence type="ECO:0000256" key="5">
    <source>
        <dbReference type="ARBA" id="ARBA00022927"/>
    </source>
</evidence>
<dbReference type="PANTHER" id="PTHR33910">
    <property type="entry name" value="PROTEIN TRANSLOCASE SUBUNIT SECE"/>
    <property type="match status" value="1"/>
</dbReference>
<evidence type="ECO:0000256" key="8">
    <source>
        <dbReference type="ARBA" id="ARBA00023136"/>
    </source>
</evidence>
<evidence type="ECO:0000256" key="7">
    <source>
        <dbReference type="ARBA" id="ARBA00023010"/>
    </source>
</evidence>
<dbReference type="PROSITE" id="PS01067">
    <property type="entry name" value="SECE_SEC61G"/>
    <property type="match status" value="1"/>
</dbReference>
<evidence type="ECO:0000256" key="3">
    <source>
        <dbReference type="ARBA" id="ARBA00022475"/>
    </source>
</evidence>
<accession>A0ABV7R6Y8</accession>
<dbReference type="NCBIfam" id="TIGR00964">
    <property type="entry name" value="secE_bact"/>
    <property type="match status" value="1"/>
</dbReference>
<evidence type="ECO:0000256" key="9">
    <source>
        <dbReference type="HAMAP-Rule" id="MF_00422"/>
    </source>
</evidence>
<protein>
    <recommendedName>
        <fullName evidence="9">Protein translocase subunit SecE</fullName>
    </recommendedName>
</protein>
<keyword evidence="6 9" id="KW-1133">Transmembrane helix</keyword>
<evidence type="ECO:0000256" key="1">
    <source>
        <dbReference type="ARBA" id="ARBA00004370"/>
    </source>
</evidence>
<comment type="subcellular location">
    <subcellularLocation>
        <location evidence="9">Cell membrane</location>
        <topology evidence="9">Single-pass membrane protein</topology>
    </subcellularLocation>
    <subcellularLocation>
        <location evidence="1">Membrane</location>
    </subcellularLocation>
</comment>
<dbReference type="PANTHER" id="PTHR33910:SF1">
    <property type="entry name" value="PROTEIN TRANSLOCASE SUBUNIT SECE"/>
    <property type="match status" value="1"/>
</dbReference>
<organism evidence="10 11">
    <name type="scientific">Paracoccus mangrovi</name>
    <dbReference type="NCBI Taxonomy" id="1715645"/>
    <lineage>
        <taxon>Bacteria</taxon>
        <taxon>Pseudomonadati</taxon>
        <taxon>Pseudomonadota</taxon>
        <taxon>Alphaproteobacteria</taxon>
        <taxon>Rhodobacterales</taxon>
        <taxon>Paracoccaceae</taxon>
        <taxon>Paracoccus</taxon>
    </lineage>
</organism>
<feature type="transmembrane region" description="Helical" evidence="9">
    <location>
        <begin position="26"/>
        <end position="47"/>
    </location>
</feature>
<dbReference type="InterPro" id="IPR001901">
    <property type="entry name" value="Translocase_SecE/Sec61-g"/>
</dbReference>
<dbReference type="HAMAP" id="MF_00422">
    <property type="entry name" value="SecE"/>
    <property type="match status" value="1"/>
</dbReference>
<keyword evidence="7 9" id="KW-0811">Translocation</keyword>
<comment type="similarity">
    <text evidence="9">Belongs to the SecE/SEC61-gamma family.</text>
</comment>
<reference evidence="11" key="1">
    <citation type="journal article" date="2019" name="Int. J. Syst. Evol. Microbiol.">
        <title>The Global Catalogue of Microorganisms (GCM) 10K type strain sequencing project: providing services to taxonomists for standard genome sequencing and annotation.</title>
        <authorList>
            <consortium name="The Broad Institute Genomics Platform"/>
            <consortium name="The Broad Institute Genome Sequencing Center for Infectious Disease"/>
            <person name="Wu L."/>
            <person name="Ma J."/>
        </authorList>
    </citation>
    <scope>NUCLEOTIDE SEQUENCE [LARGE SCALE GENOMIC DNA]</scope>
    <source>
        <strain evidence="11">KCTC 42899</strain>
    </source>
</reference>
<keyword evidence="4 9" id="KW-0812">Transmembrane</keyword>
<dbReference type="EMBL" id="JBHRXJ010000006">
    <property type="protein sequence ID" value="MFC3528520.1"/>
    <property type="molecule type" value="Genomic_DNA"/>
</dbReference>
<name>A0ABV7R6Y8_9RHOB</name>
<dbReference type="Pfam" id="PF00584">
    <property type="entry name" value="SecE"/>
    <property type="match status" value="1"/>
</dbReference>
<comment type="function">
    <text evidence="9">Essential subunit of the Sec protein translocation channel SecYEG. Clamps together the 2 halves of SecY. May contact the channel plug during translocation.</text>
</comment>
<evidence type="ECO:0000256" key="4">
    <source>
        <dbReference type="ARBA" id="ARBA00022692"/>
    </source>
</evidence>
<dbReference type="InterPro" id="IPR038379">
    <property type="entry name" value="SecE_sf"/>
</dbReference>
<keyword evidence="11" id="KW-1185">Reference proteome</keyword>
<gene>
    <name evidence="9 10" type="primary">secE</name>
    <name evidence="10" type="ORF">ACFOMH_10065</name>
</gene>
<dbReference type="Proteomes" id="UP001595721">
    <property type="component" value="Unassembled WGS sequence"/>
</dbReference>
<evidence type="ECO:0000313" key="11">
    <source>
        <dbReference type="Proteomes" id="UP001595721"/>
    </source>
</evidence>
<comment type="caution">
    <text evidence="10">The sequence shown here is derived from an EMBL/GenBank/DDBJ whole genome shotgun (WGS) entry which is preliminary data.</text>
</comment>
<evidence type="ECO:0000313" key="10">
    <source>
        <dbReference type="EMBL" id="MFC3528520.1"/>
    </source>
</evidence>
<dbReference type="Gene3D" id="1.20.5.1030">
    <property type="entry name" value="Preprotein translocase secy subunit"/>
    <property type="match status" value="1"/>
</dbReference>
<dbReference type="InterPro" id="IPR005807">
    <property type="entry name" value="SecE_bac"/>
</dbReference>
<comment type="subunit">
    <text evidence="9">Component of the Sec protein translocase complex. Heterotrimer consisting of SecY, SecE and SecG subunits. The heterotrimers can form oligomers, although 1 heterotrimer is thought to be able to translocate proteins. Interacts with the ribosome. Interacts with SecDF, and other proteins may be involved. Interacts with SecA.</text>
</comment>
<keyword evidence="2 9" id="KW-0813">Transport</keyword>
<proteinExistence type="inferred from homology"/>
<keyword evidence="8 9" id="KW-0472">Membrane</keyword>
<sequence length="64" mass="6941">MESPAKFISQVRAEVGKIAWPTRREVITTTIMVLVMASLASVFFFLVDLGIKTGLARLLGFVGG</sequence>